<dbReference type="Proteomes" id="UP001456344">
    <property type="component" value="Chromosome"/>
</dbReference>
<protein>
    <submittedName>
        <fullName evidence="1">PQQ-dependent sugar dehydrogenase</fullName>
    </submittedName>
</protein>
<name>A0ACD5B878_9PSEU</name>
<dbReference type="EMBL" id="CP150484">
    <property type="protein sequence ID" value="WYW15582.1"/>
    <property type="molecule type" value="Genomic_DNA"/>
</dbReference>
<sequence length="941" mass="100558">MPSRFRALCHAVVTVLLATLLVPLTSTSASAAATLPPGFVLRDQQSGQAPYDLTDFAYLPDGSILTTGKAGKIAWISTTGQIREIANLTDVRTSGDLGLTGIAIAPDFATSRKIYTARAVSQASGGFLLRASSWTVSGTTEPTGLTGEKILIESPGNTDVHGITGVVAAPDGTVWVSTGDSARFQGAADPFALNVYDLDKIFGKIFHITTDGAGVPDNPYYTAASPTSMRSKVFASGFRSPFRFSIDASTGLPVVGDVGWGTWEEVNFVQKGANHGWPCFEANRPSDGFSAMPQCASVVNTPPMLAILHGQGPDNGNSVTGGIVYNGESYPEEYRGAYFFGDYATQKLWTAKYDTQGRVVRPQETPPKFTGIGGPVKFAAAANGDIVYADIYTGLLRRLSYTTGNKAPVAVATSETNPETRTVSFDGSGSYDFDGDQLTYAWDFGDGTTGTGAKVSHTYAAGTEKFTAKLTVRDGLQASGSTDIAVAPGNHSPKLTMTDPGGSLFAVGEEVKVGATVTDTEDGALPVTWTTLVRHCPENAVCHAHPAESGTGPEFAMPFTDHTDSNLEFTASATDSAGVTVSKTYVAKPREHRLTLTGNVAAALGITPEGGAASAMVVEGATVEIQAAEIAADGASTFTGWSTGATERLTSITMGAADQTITANYITPIDKRYRDEPALAQRLGAPTAPEAVDGTVRFRTYERGRLYWSKDTGVKQIEGEILKKYLAAGGHVKFGPPATDEQSTPDGVGRYNHFPPWPGVLQASIYYTGETGAHTIYGRIRQKWAALDWEKGPLGYPSTDETATPDGTGWYNHFSKKASIYWTPQTDAKAIWGRNRVKWEELDWEKGPLGYPSTDETATPDGVGRYNHFTKGASVYWTAQTDSHAIYGAIRLRWEALGWEKSYLRYPTTDEFSVSGGRQNNFQGGYVFWNGTTGAVTDRRW</sequence>
<proteinExistence type="predicted"/>
<organism evidence="1 2">
    <name type="scientific">Amycolatopsis coloradensis</name>
    <dbReference type="NCBI Taxonomy" id="76021"/>
    <lineage>
        <taxon>Bacteria</taxon>
        <taxon>Bacillati</taxon>
        <taxon>Actinomycetota</taxon>
        <taxon>Actinomycetes</taxon>
        <taxon>Pseudonocardiales</taxon>
        <taxon>Pseudonocardiaceae</taxon>
        <taxon>Amycolatopsis</taxon>
    </lineage>
</organism>
<evidence type="ECO:0000313" key="1">
    <source>
        <dbReference type="EMBL" id="WYW15582.1"/>
    </source>
</evidence>
<reference evidence="1" key="1">
    <citation type="submission" date="2023-10" db="EMBL/GenBank/DDBJ databases">
        <title>Whole genome sequencing of actinobacterial strain Amycolatopsis sp. (BCA-696) identifies the underlying plant growth-promoting genes.</title>
        <authorList>
            <person name="Gandham P."/>
            <person name="Vadla N."/>
            <person name="Saji A."/>
            <person name="Srinivas V."/>
            <person name="Ruperao P."/>
            <person name="Selvanayagam S."/>
            <person name="Saxena R.K."/>
            <person name="Rathore A."/>
            <person name="Gopalakrishnan S."/>
            <person name="Thakur V."/>
        </authorList>
    </citation>
    <scope>NUCLEOTIDE SEQUENCE</scope>
    <source>
        <strain evidence="1">BCA-696</strain>
    </source>
</reference>
<accession>A0ACD5B878</accession>
<gene>
    <name evidence="1" type="ORF">LCL61_08460</name>
</gene>
<keyword evidence="2" id="KW-1185">Reference proteome</keyword>
<evidence type="ECO:0000313" key="2">
    <source>
        <dbReference type="Proteomes" id="UP001456344"/>
    </source>
</evidence>